<evidence type="ECO:0000313" key="2">
    <source>
        <dbReference type="EMBL" id="MPC25310.1"/>
    </source>
</evidence>
<dbReference type="AlphaFoldDB" id="A0A5B7DV03"/>
<evidence type="ECO:0000256" key="1">
    <source>
        <dbReference type="SAM" id="MobiDB-lite"/>
    </source>
</evidence>
<gene>
    <name evidence="2" type="ORF">E2C01_018416</name>
</gene>
<name>A0A5B7DV03_PORTR</name>
<dbReference type="Proteomes" id="UP000324222">
    <property type="component" value="Unassembled WGS sequence"/>
</dbReference>
<keyword evidence="3" id="KW-1185">Reference proteome</keyword>
<feature type="region of interest" description="Disordered" evidence="1">
    <location>
        <begin position="283"/>
        <end position="309"/>
    </location>
</feature>
<reference evidence="2 3" key="1">
    <citation type="submission" date="2019-05" db="EMBL/GenBank/DDBJ databases">
        <title>Another draft genome of Portunus trituberculatus and its Hox gene families provides insights of decapod evolution.</title>
        <authorList>
            <person name="Jeong J.-H."/>
            <person name="Song I."/>
            <person name="Kim S."/>
            <person name="Choi T."/>
            <person name="Kim D."/>
            <person name="Ryu S."/>
            <person name="Kim W."/>
        </authorList>
    </citation>
    <scope>NUCLEOTIDE SEQUENCE [LARGE SCALE GENOMIC DNA]</scope>
    <source>
        <tissue evidence="2">Muscle</tissue>
    </source>
</reference>
<proteinExistence type="predicted"/>
<evidence type="ECO:0008006" key="4">
    <source>
        <dbReference type="Google" id="ProtNLM"/>
    </source>
</evidence>
<dbReference type="EMBL" id="VSRR010001444">
    <property type="protein sequence ID" value="MPC25310.1"/>
    <property type="molecule type" value="Genomic_DNA"/>
</dbReference>
<protein>
    <recommendedName>
        <fullName evidence="4">RRM domain-containing protein</fullName>
    </recommendedName>
</protein>
<evidence type="ECO:0000313" key="3">
    <source>
        <dbReference type="Proteomes" id="UP000324222"/>
    </source>
</evidence>
<sequence>MHCTQLLKAYGTVVRIRLVYNKDFPSNRCYVTFMSCDEDRLAYEHVASLPLTGSGFKTEFLLSRNISDSDLDYIPNVFESYLEISVPKVHHIPPPRWFVAYYRNGCGNFIHASRYLSKEIGTIPEENLKKYGKGVLVRAKDITQARMLQHLSCPTERMFETVKAHPTFNYSKGCVYSQDLYEFLEEEILAMCPSSVLRLMTKMRNSSNMVLLTFFASTLPERVHIGPINLRLSLPVRRQLLLLANRFALFSEDSVESSLRSDEKNTDLTKVTHVVDVHLPPVSPKPLKGLAKRHRSSAESIDLVQSKQS</sequence>
<comment type="caution">
    <text evidence="2">The sequence shown here is derived from an EMBL/GenBank/DDBJ whole genome shotgun (WGS) entry which is preliminary data.</text>
</comment>
<organism evidence="2 3">
    <name type="scientific">Portunus trituberculatus</name>
    <name type="common">Swimming crab</name>
    <name type="synonym">Neptunus trituberculatus</name>
    <dbReference type="NCBI Taxonomy" id="210409"/>
    <lineage>
        <taxon>Eukaryota</taxon>
        <taxon>Metazoa</taxon>
        <taxon>Ecdysozoa</taxon>
        <taxon>Arthropoda</taxon>
        <taxon>Crustacea</taxon>
        <taxon>Multicrustacea</taxon>
        <taxon>Malacostraca</taxon>
        <taxon>Eumalacostraca</taxon>
        <taxon>Eucarida</taxon>
        <taxon>Decapoda</taxon>
        <taxon>Pleocyemata</taxon>
        <taxon>Brachyura</taxon>
        <taxon>Eubrachyura</taxon>
        <taxon>Portunoidea</taxon>
        <taxon>Portunidae</taxon>
        <taxon>Portuninae</taxon>
        <taxon>Portunus</taxon>
    </lineage>
</organism>
<accession>A0A5B7DV03</accession>